<dbReference type="GO" id="GO:0006508">
    <property type="term" value="P:proteolysis"/>
    <property type="evidence" value="ECO:0007669"/>
    <property type="project" value="UniProtKB-KW"/>
</dbReference>
<dbReference type="PRINTS" id="PR00705">
    <property type="entry name" value="PAPAIN"/>
</dbReference>
<dbReference type="SUPFAM" id="SSF54001">
    <property type="entry name" value="Cysteine proteinases"/>
    <property type="match status" value="1"/>
</dbReference>
<protein>
    <submittedName>
        <fullName evidence="9">Cathepsin L1 isoform X1</fullName>
    </submittedName>
</protein>
<dbReference type="InterPro" id="IPR013201">
    <property type="entry name" value="Prot_inhib_I29"/>
</dbReference>
<dbReference type="InterPro" id="IPR025660">
    <property type="entry name" value="Pept_his_AS"/>
</dbReference>
<keyword evidence="4" id="KW-0788">Thiol protease</keyword>
<dbReference type="GO" id="GO:0008234">
    <property type="term" value="F:cysteine-type peptidase activity"/>
    <property type="evidence" value="ECO:0007669"/>
    <property type="project" value="UniProtKB-KW"/>
</dbReference>
<comment type="similarity">
    <text evidence="1">Belongs to the peptidase C1 family.</text>
</comment>
<dbReference type="KEGG" id="lak:106175074"/>
<reference evidence="9" key="1">
    <citation type="submission" date="2025-08" db="UniProtKB">
        <authorList>
            <consortium name="RefSeq"/>
        </authorList>
    </citation>
    <scope>IDENTIFICATION</scope>
    <source>
        <tissue evidence="9">Gonads</tissue>
    </source>
</reference>
<evidence type="ECO:0000256" key="5">
    <source>
        <dbReference type="SAM" id="SignalP"/>
    </source>
</evidence>
<gene>
    <name evidence="9" type="primary">LOC106175074</name>
</gene>
<dbReference type="RefSeq" id="XP_013412350.1">
    <property type="nucleotide sequence ID" value="XM_013556896.1"/>
</dbReference>
<dbReference type="AlphaFoldDB" id="A0A1S3JPP9"/>
<evidence type="ECO:0000259" key="7">
    <source>
        <dbReference type="SMART" id="SM00848"/>
    </source>
</evidence>
<evidence type="ECO:0000256" key="2">
    <source>
        <dbReference type="ARBA" id="ARBA00022670"/>
    </source>
</evidence>
<dbReference type="InterPro" id="IPR000668">
    <property type="entry name" value="Peptidase_C1A_C"/>
</dbReference>
<dbReference type="Proteomes" id="UP000085678">
    <property type="component" value="Unplaced"/>
</dbReference>
<sequence length="335" mass="36922">MISCKMRLLVLFACVGVALSQLYNFDKTLDSEWETWKNFHGKSYRTSNEESYRRAIWEDRLQWIAKHNREYDMGLHTYSVGSNQFNDMTEAEVASITSCYVMSQNETGSLYLPPSDQKLAATVDWRTKGYVTGVKTQGINGHHCGSCWAFSTTGSVEGQHKRATGKLVSLSEQQLVDCSQSYDNHGCEGGNMDKAFKYIAANGGIDTESSYPYTAQDGTCHFSKSDVGATIKGYTALPRGSEIALSSALSSVGPISVGIDGRHTSFHHYRDGIYYNPACSSTELHHGVLAVGYGSNYYIVKNSWGPNWGKQGYVLMSRNRGNNCGIATAASYPNV</sequence>
<dbReference type="SMART" id="SM00645">
    <property type="entry name" value="Pept_C1"/>
    <property type="match status" value="1"/>
</dbReference>
<dbReference type="InterPro" id="IPR013128">
    <property type="entry name" value="Peptidase_C1A"/>
</dbReference>
<keyword evidence="8" id="KW-1185">Reference proteome</keyword>
<dbReference type="InParanoid" id="A0A1S3JPP9"/>
<feature type="domain" description="Peptidase C1A papain C-terminal" evidence="6">
    <location>
        <begin position="119"/>
        <end position="334"/>
    </location>
</feature>
<dbReference type="PROSITE" id="PS00639">
    <property type="entry name" value="THIOL_PROTEASE_HIS"/>
    <property type="match status" value="1"/>
</dbReference>
<dbReference type="OrthoDB" id="10253408at2759"/>
<dbReference type="STRING" id="7574.A0A1S3JPP9"/>
<name>A0A1S3JPP9_LINAN</name>
<feature type="signal peptide" evidence="5">
    <location>
        <begin position="1"/>
        <end position="20"/>
    </location>
</feature>
<proteinExistence type="inferred from homology"/>
<evidence type="ECO:0000256" key="1">
    <source>
        <dbReference type="ARBA" id="ARBA00008455"/>
    </source>
</evidence>
<evidence type="ECO:0000313" key="9">
    <source>
        <dbReference type="RefSeq" id="XP_013412350.1"/>
    </source>
</evidence>
<evidence type="ECO:0000256" key="4">
    <source>
        <dbReference type="ARBA" id="ARBA00022807"/>
    </source>
</evidence>
<dbReference type="Gene3D" id="3.90.70.10">
    <property type="entry name" value="Cysteine proteinases"/>
    <property type="match status" value="1"/>
</dbReference>
<accession>A0A1S3JPP9</accession>
<feature type="domain" description="Cathepsin propeptide inhibitor" evidence="7">
    <location>
        <begin position="33"/>
        <end position="93"/>
    </location>
</feature>
<dbReference type="FunFam" id="3.90.70.10:FF:000006">
    <property type="entry name" value="Cathepsin S"/>
    <property type="match status" value="1"/>
</dbReference>
<evidence type="ECO:0000259" key="6">
    <source>
        <dbReference type="SMART" id="SM00645"/>
    </source>
</evidence>
<keyword evidence="3" id="KW-0378">Hydrolase</keyword>
<keyword evidence="2" id="KW-0645">Protease</keyword>
<evidence type="ECO:0000256" key="3">
    <source>
        <dbReference type="ARBA" id="ARBA00022801"/>
    </source>
</evidence>
<dbReference type="InterPro" id="IPR039417">
    <property type="entry name" value="Peptidase_C1A_papain-like"/>
</dbReference>
<dbReference type="Pfam" id="PF00112">
    <property type="entry name" value="Peptidase_C1"/>
    <property type="match status" value="1"/>
</dbReference>
<evidence type="ECO:0000313" key="8">
    <source>
        <dbReference type="Proteomes" id="UP000085678"/>
    </source>
</evidence>
<dbReference type="SMART" id="SM00848">
    <property type="entry name" value="Inhibitor_I29"/>
    <property type="match status" value="1"/>
</dbReference>
<feature type="chain" id="PRO_5018574779" evidence="5">
    <location>
        <begin position="21"/>
        <end position="335"/>
    </location>
</feature>
<dbReference type="InterPro" id="IPR038765">
    <property type="entry name" value="Papain-like_cys_pep_sf"/>
</dbReference>
<dbReference type="GeneID" id="106175074"/>
<dbReference type="CDD" id="cd02248">
    <property type="entry name" value="Peptidase_C1A"/>
    <property type="match status" value="1"/>
</dbReference>
<organism evidence="8 9">
    <name type="scientific">Lingula anatina</name>
    <name type="common">Brachiopod</name>
    <name type="synonym">Lingula unguis</name>
    <dbReference type="NCBI Taxonomy" id="7574"/>
    <lineage>
        <taxon>Eukaryota</taxon>
        <taxon>Metazoa</taxon>
        <taxon>Spiralia</taxon>
        <taxon>Lophotrochozoa</taxon>
        <taxon>Brachiopoda</taxon>
        <taxon>Linguliformea</taxon>
        <taxon>Lingulata</taxon>
        <taxon>Lingulida</taxon>
        <taxon>Linguloidea</taxon>
        <taxon>Lingulidae</taxon>
        <taxon>Lingula</taxon>
    </lineage>
</organism>
<dbReference type="Pfam" id="PF08246">
    <property type="entry name" value="Inhibitor_I29"/>
    <property type="match status" value="1"/>
</dbReference>
<dbReference type="PANTHER" id="PTHR12411">
    <property type="entry name" value="CYSTEINE PROTEASE FAMILY C1-RELATED"/>
    <property type="match status" value="1"/>
</dbReference>
<keyword evidence="5" id="KW-0732">Signal</keyword>